<gene>
    <name evidence="2" type="ORF">JIP62_03615</name>
</gene>
<dbReference type="EMBL" id="CP067977">
    <property type="protein sequence ID" value="QQQ19216.1"/>
    <property type="molecule type" value="Genomic_DNA"/>
</dbReference>
<dbReference type="RefSeq" id="WP_201103567.1">
    <property type="nucleotide sequence ID" value="NZ_CP067977.1"/>
</dbReference>
<feature type="region of interest" description="Disordered" evidence="1">
    <location>
        <begin position="72"/>
        <end position="91"/>
    </location>
</feature>
<evidence type="ECO:0000313" key="2">
    <source>
        <dbReference type="EMBL" id="QQQ19216.1"/>
    </source>
</evidence>
<feature type="region of interest" description="Disordered" evidence="1">
    <location>
        <begin position="169"/>
        <end position="201"/>
    </location>
</feature>
<evidence type="ECO:0000256" key="1">
    <source>
        <dbReference type="SAM" id="MobiDB-lite"/>
    </source>
</evidence>
<proteinExistence type="predicted"/>
<dbReference type="Proteomes" id="UP000595448">
    <property type="component" value="Chromosome"/>
</dbReference>
<evidence type="ECO:0000313" key="3">
    <source>
        <dbReference type="Proteomes" id="UP000595448"/>
    </source>
</evidence>
<accession>A0ABX7BSA8</accession>
<feature type="region of interest" description="Disordered" evidence="1">
    <location>
        <begin position="18"/>
        <end position="61"/>
    </location>
</feature>
<sequence>MMFAAILTLAVLGLSDDPEGVVQTAPAGTQSVAEHAEAPTAPAPTAADAQAAGPQDQPHGLTTDQQIQRFLAAGATPRDERRHGGPVLWDDDREIHGHVEGAIGTGGYRSYGASISVPIGESGRVSFRFSQTENGFGYYGDYPYDGYYPYDAGYSPGLSDDRHIGYGFRTRTEDGWGSPRRPMQFDRDRTSADPSSLDAID</sequence>
<keyword evidence="3" id="KW-1185">Reference proteome</keyword>
<organism evidence="2 3">
    <name type="scientific">Brevundimonas vitisensis</name>
    <dbReference type="NCBI Taxonomy" id="2800818"/>
    <lineage>
        <taxon>Bacteria</taxon>
        <taxon>Pseudomonadati</taxon>
        <taxon>Pseudomonadota</taxon>
        <taxon>Alphaproteobacteria</taxon>
        <taxon>Caulobacterales</taxon>
        <taxon>Caulobacteraceae</taxon>
        <taxon>Brevundimonas</taxon>
    </lineage>
</organism>
<reference evidence="2 3" key="1">
    <citation type="submission" date="2021-01" db="EMBL/GenBank/DDBJ databases">
        <title>Brevundimonas vitis sp. nov., an bacterium isolated from grape (Vitis vinifera).</title>
        <authorList>
            <person name="Jiang L."/>
            <person name="Lee J."/>
        </authorList>
    </citation>
    <scope>NUCLEOTIDE SEQUENCE [LARGE SCALE GENOMIC DNA]</scope>
    <source>
        <strain evidence="2 3">GRTSA-9</strain>
    </source>
</reference>
<name>A0ABX7BSA8_9CAUL</name>
<protein>
    <submittedName>
        <fullName evidence="2">Uncharacterized protein</fullName>
    </submittedName>
</protein>
<feature type="compositionally biased region" description="Low complexity" evidence="1">
    <location>
        <begin position="38"/>
        <end position="60"/>
    </location>
</feature>